<name>A0A9P6W2J4_RHOMI</name>
<feature type="compositionally biased region" description="Polar residues" evidence="2">
    <location>
        <begin position="47"/>
        <end position="57"/>
    </location>
</feature>
<dbReference type="Pfam" id="PF00797">
    <property type="entry name" value="Acetyltransf_2"/>
    <property type="match status" value="1"/>
</dbReference>
<evidence type="ECO:0000313" key="4">
    <source>
        <dbReference type="Proteomes" id="UP000777482"/>
    </source>
</evidence>
<comment type="caution">
    <text evidence="3">The sequence shown here is derived from an EMBL/GenBank/DDBJ whole genome shotgun (WGS) entry which is preliminary data.</text>
</comment>
<dbReference type="Gene3D" id="3.30.2140.20">
    <property type="match status" value="1"/>
</dbReference>
<dbReference type="PANTHER" id="PTHR11786">
    <property type="entry name" value="N-HYDROXYARYLAMINE O-ACETYLTRANSFERASE"/>
    <property type="match status" value="1"/>
</dbReference>
<dbReference type="Proteomes" id="UP000777482">
    <property type="component" value="Unassembled WGS sequence"/>
</dbReference>
<proteinExistence type="inferred from homology"/>
<dbReference type="GO" id="GO:0016407">
    <property type="term" value="F:acetyltransferase activity"/>
    <property type="evidence" value="ECO:0007669"/>
    <property type="project" value="InterPro"/>
</dbReference>
<dbReference type="AlphaFoldDB" id="A0A9P6W2J4"/>
<protein>
    <submittedName>
        <fullName evidence="3">N-terminal acetyltransferase</fullName>
    </submittedName>
</protein>
<dbReference type="OrthoDB" id="10260017at2759"/>
<feature type="region of interest" description="Disordered" evidence="2">
    <location>
        <begin position="16"/>
        <end position="60"/>
    </location>
</feature>
<organism evidence="3 4">
    <name type="scientific">Rhodotorula mucilaginosa</name>
    <name type="common">Yeast</name>
    <name type="synonym">Rhodotorula rubra</name>
    <dbReference type="NCBI Taxonomy" id="5537"/>
    <lineage>
        <taxon>Eukaryota</taxon>
        <taxon>Fungi</taxon>
        <taxon>Dikarya</taxon>
        <taxon>Basidiomycota</taxon>
        <taxon>Pucciniomycotina</taxon>
        <taxon>Microbotryomycetes</taxon>
        <taxon>Sporidiobolales</taxon>
        <taxon>Sporidiobolaceae</taxon>
        <taxon>Rhodotorula</taxon>
    </lineage>
</organism>
<accession>A0A9P6W2J4</accession>
<gene>
    <name evidence="3" type="primary">NAT1_1</name>
    <name evidence="3" type="ORF">C6P46_004380</name>
</gene>
<dbReference type="InterPro" id="IPR001447">
    <property type="entry name" value="Arylamine_N-AcTrfase"/>
</dbReference>
<dbReference type="PANTHER" id="PTHR11786:SF0">
    <property type="entry name" value="ARYLAMINE N-ACETYLTRANSFERASE 4-RELATED"/>
    <property type="match status" value="1"/>
</dbReference>
<dbReference type="InterPro" id="IPR053710">
    <property type="entry name" value="Arylamine_NAT_domain_sf"/>
</dbReference>
<dbReference type="SUPFAM" id="SSF54001">
    <property type="entry name" value="Cysteine proteinases"/>
    <property type="match status" value="1"/>
</dbReference>
<reference evidence="3 4" key="1">
    <citation type="submission" date="2020-11" db="EMBL/GenBank/DDBJ databases">
        <title>Kefir isolates.</title>
        <authorList>
            <person name="Marcisauskas S."/>
            <person name="Kim Y."/>
            <person name="Blasche S."/>
        </authorList>
    </citation>
    <scope>NUCLEOTIDE SEQUENCE [LARGE SCALE GENOMIC DNA]</scope>
    <source>
        <strain evidence="3 4">KR</strain>
    </source>
</reference>
<sequence>MPSAAGSRSAAFSMLTSCGQAPLQNPDWRRTTGGTSDTRAMPASARPQESTYLSESSPPRAASLNLVDTEDYLERIHLGKQVASEPPSYDLLSKLSVAHHLAVPFDTSALHVPLEAWAERDGRQLGVKEGPGVELGKANFDRIVKRRHGGFCYSQNPLFASLLRGFGFRVSEVPARVFMNRGKDPKEAGYAWSCNTHVALIVDWTDSNGRYLVDVGFGGGGPPYPIPLKDGETAASLSKSESFLLREEQMPVDKAHPIMHDPPAGWTLYRRIVPAGAIIEHHSDADSVPDSYWTPCIHFSLSTMTPEDTMMGNHFNCTHDRAGFTGVFVVSRLLKNGGRQTLCRGIPAIDEGAPEDGSAYAKLYSKDSIKGEEYGIEWIPYDVKAIGEVLVDKFGFTL</sequence>
<dbReference type="InterPro" id="IPR038765">
    <property type="entry name" value="Papain-like_cys_pep_sf"/>
</dbReference>
<keyword evidence="4" id="KW-1185">Reference proteome</keyword>
<evidence type="ECO:0000256" key="2">
    <source>
        <dbReference type="SAM" id="MobiDB-lite"/>
    </source>
</evidence>
<evidence type="ECO:0000256" key="1">
    <source>
        <dbReference type="ARBA" id="ARBA00006547"/>
    </source>
</evidence>
<dbReference type="EMBL" id="PUHQ01000040">
    <property type="protein sequence ID" value="KAG0660825.1"/>
    <property type="molecule type" value="Genomic_DNA"/>
</dbReference>
<comment type="similarity">
    <text evidence="1">Belongs to the arylamine N-acetyltransferase family.</text>
</comment>
<evidence type="ECO:0000313" key="3">
    <source>
        <dbReference type="EMBL" id="KAG0660825.1"/>
    </source>
</evidence>